<dbReference type="AlphaFoldDB" id="A0A0G0VUK5"/>
<dbReference type="InterPro" id="IPR012902">
    <property type="entry name" value="N_methyl_site"/>
</dbReference>
<dbReference type="Gene3D" id="3.30.700.10">
    <property type="entry name" value="Glycoprotein, Type 4 Pilin"/>
    <property type="match status" value="1"/>
</dbReference>
<keyword evidence="1" id="KW-0472">Membrane</keyword>
<evidence type="ECO:0000313" key="2">
    <source>
        <dbReference type="EMBL" id="KKS03357.1"/>
    </source>
</evidence>
<dbReference type="Pfam" id="PF07963">
    <property type="entry name" value="N_methyl"/>
    <property type="match status" value="1"/>
</dbReference>
<feature type="transmembrane region" description="Helical" evidence="1">
    <location>
        <begin position="12"/>
        <end position="34"/>
    </location>
</feature>
<sequence>MKLPRPINKGFTLVELMIVVSILAIVSGIMIPSFSSYTRNQTLKQAQENLKSDLRSLQNRALTGTGSDMLLNGLPAKYWAVSYSSTPGYNTTYSFYLTSTGVCSTTDPASSIQQTVTLPANVTISSSSAHCLLFSMEDGSVLEKNIAGVIAPITDTTIKLFHTSSTTSKDILINRAGMIKNAN</sequence>
<protein>
    <submittedName>
        <fullName evidence="2">Type IV pilus transmembrane protein FimT</fullName>
    </submittedName>
</protein>
<organism evidence="2 3">
    <name type="scientific">candidate division WWE3 bacterium GW2011_GWC2_41_23</name>
    <dbReference type="NCBI Taxonomy" id="1619123"/>
    <lineage>
        <taxon>Bacteria</taxon>
        <taxon>Katanobacteria</taxon>
    </lineage>
</organism>
<evidence type="ECO:0000313" key="3">
    <source>
        <dbReference type="Proteomes" id="UP000033947"/>
    </source>
</evidence>
<dbReference type="Proteomes" id="UP000033947">
    <property type="component" value="Unassembled WGS sequence"/>
</dbReference>
<reference evidence="2 3" key="1">
    <citation type="journal article" date="2015" name="Nature">
        <title>rRNA introns, odd ribosomes, and small enigmatic genomes across a large radiation of phyla.</title>
        <authorList>
            <person name="Brown C.T."/>
            <person name="Hug L.A."/>
            <person name="Thomas B.C."/>
            <person name="Sharon I."/>
            <person name="Castelle C.J."/>
            <person name="Singh A."/>
            <person name="Wilkins M.J."/>
            <person name="Williams K.H."/>
            <person name="Banfield J.F."/>
        </authorList>
    </citation>
    <scope>NUCLEOTIDE SEQUENCE [LARGE SCALE GENOMIC DNA]</scope>
</reference>
<dbReference type="PANTHER" id="PTHR30093">
    <property type="entry name" value="GENERAL SECRETION PATHWAY PROTEIN G"/>
    <property type="match status" value="1"/>
</dbReference>
<accession>A0A0G0VUK5</accession>
<dbReference type="SUPFAM" id="SSF54523">
    <property type="entry name" value="Pili subunits"/>
    <property type="match status" value="1"/>
</dbReference>
<dbReference type="InterPro" id="IPR045584">
    <property type="entry name" value="Pilin-like"/>
</dbReference>
<proteinExistence type="predicted"/>
<gene>
    <name evidence="2" type="ORF">UU55_C0003G0071</name>
</gene>
<dbReference type="PROSITE" id="PS00409">
    <property type="entry name" value="PROKAR_NTER_METHYL"/>
    <property type="match status" value="1"/>
</dbReference>
<dbReference type="NCBIfam" id="TIGR02532">
    <property type="entry name" value="IV_pilin_GFxxxE"/>
    <property type="match status" value="1"/>
</dbReference>
<keyword evidence="1 2" id="KW-0812">Transmembrane</keyword>
<comment type="caution">
    <text evidence="2">The sequence shown here is derived from an EMBL/GenBank/DDBJ whole genome shotgun (WGS) entry which is preliminary data.</text>
</comment>
<dbReference type="EMBL" id="LCBB01000003">
    <property type="protein sequence ID" value="KKS03357.1"/>
    <property type="molecule type" value="Genomic_DNA"/>
</dbReference>
<keyword evidence="1" id="KW-1133">Transmembrane helix</keyword>
<evidence type="ECO:0000256" key="1">
    <source>
        <dbReference type="SAM" id="Phobius"/>
    </source>
</evidence>
<name>A0A0G0VUK5_UNCKA</name>